<dbReference type="Pfam" id="PF00797">
    <property type="entry name" value="Acetyltransf_2"/>
    <property type="match status" value="1"/>
</dbReference>
<dbReference type="EC" id="2.3.1.5" evidence="2"/>
<keyword evidence="4 5" id="KW-0012">Acyltransferase</keyword>
<organism evidence="6 7">
    <name type="scientific">Larimichthys crocea</name>
    <name type="common">Large yellow croaker</name>
    <name type="synonym">Pseudosciaena crocea</name>
    <dbReference type="NCBI Taxonomy" id="215358"/>
    <lineage>
        <taxon>Eukaryota</taxon>
        <taxon>Metazoa</taxon>
        <taxon>Chordata</taxon>
        <taxon>Craniata</taxon>
        <taxon>Vertebrata</taxon>
        <taxon>Euteleostomi</taxon>
        <taxon>Actinopterygii</taxon>
        <taxon>Neopterygii</taxon>
        <taxon>Teleostei</taxon>
        <taxon>Neoteleostei</taxon>
        <taxon>Acanthomorphata</taxon>
        <taxon>Eupercaria</taxon>
        <taxon>Sciaenidae</taxon>
        <taxon>Larimichthys</taxon>
    </lineage>
</organism>
<dbReference type="PRINTS" id="PR01543">
    <property type="entry name" value="ANATRNSFRASE"/>
</dbReference>
<dbReference type="eggNOG" id="ENOG502RVZB">
    <property type="taxonomic scope" value="Eukaryota"/>
</dbReference>
<dbReference type="EMBL" id="REGW02000022">
    <property type="protein sequence ID" value="KAE8279943.1"/>
    <property type="molecule type" value="Genomic_DNA"/>
</dbReference>
<dbReference type="InterPro" id="IPR001447">
    <property type="entry name" value="Arylamine_N-AcTrfase"/>
</dbReference>
<dbReference type="AlphaFoldDB" id="A0A0F8CCC8"/>
<comment type="caution">
    <text evidence="6">The sequence shown here is derived from an EMBL/GenBank/DDBJ whole genome shotgun (WGS) entry which is preliminary data.</text>
</comment>
<dbReference type="GO" id="GO:0004060">
    <property type="term" value="F:arylamine N-acetyltransferase activity"/>
    <property type="evidence" value="ECO:0007669"/>
    <property type="project" value="UniProtKB-EC"/>
</dbReference>
<evidence type="ECO:0000256" key="2">
    <source>
        <dbReference type="ARBA" id="ARBA00012701"/>
    </source>
</evidence>
<dbReference type="InterPro" id="IPR038765">
    <property type="entry name" value="Papain-like_cys_pep_sf"/>
</dbReference>
<keyword evidence="3 5" id="KW-0808">Transferase</keyword>
<name>A0A0F8CCC8_LARCR</name>
<proteinExistence type="inferred from homology"/>
<dbReference type="InterPro" id="IPR053710">
    <property type="entry name" value="Arylamine_NAT_domain_sf"/>
</dbReference>
<evidence type="ECO:0000256" key="1">
    <source>
        <dbReference type="ARBA" id="ARBA00006547"/>
    </source>
</evidence>
<evidence type="ECO:0000256" key="4">
    <source>
        <dbReference type="ARBA" id="ARBA00023315"/>
    </source>
</evidence>
<dbReference type="PANTHER" id="PTHR11786">
    <property type="entry name" value="N-HYDROXYARYLAMINE O-ACETYLTRANSFERASE"/>
    <property type="match status" value="1"/>
</dbReference>
<dbReference type="SUPFAM" id="SSF54001">
    <property type="entry name" value="Cysteine proteinases"/>
    <property type="match status" value="1"/>
</dbReference>
<gene>
    <name evidence="6" type="ORF">D5F01_LYC22076</name>
</gene>
<reference evidence="6 7" key="1">
    <citation type="submission" date="2019-07" db="EMBL/GenBank/DDBJ databases">
        <title>Chromosome genome assembly for large yellow croaker.</title>
        <authorList>
            <person name="Xiao S."/>
        </authorList>
    </citation>
    <scope>NUCLEOTIDE SEQUENCE [LARGE SCALE GENOMIC DNA]</scope>
    <source>
        <strain evidence="6">JMULYC20181020</strain>
        <tissue evidence="6">Muscle</tissue>
    </source>
</reference>
<dbReference type="KEGG" id="lco:104921141"/>
<keyword evidence="7" id="KW-1185">Reference proteome</keyword>
<dbReference type="FunFam" id="3.30.2140.20:FF:000001">
    <property type="entry name" value="Arylamine N-acetyltransferase 1"/>
    <property type="match status" value="1"/>
</dbReference>
<dbReference type="OrthoDB" id="10260017at2759"/>
<dbReference type="PANTHER" id="PTHR11786:SF3">
    <property type="entry name" value="ARYLAMINE N-ACETYLTRANSFERASE"/>
    <property type="match status" value="1"/>
</dbReference>
<protein>
    <recommendedName>
        <fullName evidence="2">arylamine N-acetyltransferase</fullName>
        <ecNumber evidence="2">2.3.1.5</ecNumber>
    </recommendedName>
</protein>
<sequence length="287" mass="32647">MTSVDMDLGKYLSRIGFSGPVEPSLQVLRSVHTCHQLSVPFENLTVHSGGRVQLDPPLLYDKIVNQRRGGFCFENNGLFSWLLDKMGFQVTVLSGQVRSLKTGRYGPPFDHLILMVNLDGQRWLCDVGFGVPCFSVPLSLETRGLQEQGHRVYRIREGMGMLFLEWQRDENRGPDGDWAEIYKFTLEPRRLEDFAEMCQYHQSSPCSIFFCKSLCTVLKPGGRLTYIGRRLISVTFPTEGTGREVETTTRELKDEEIPGVLAEHFRIVLKSPLIPKDETITPPPVMY</sequence>
<evidence type="ECO:0000313" key="7">
    <source>
        <dbReference type="Proteomes" id="UP000424527"/>
    </source>
</evidence>
<accession>A0A0F8CCC8</accession>
<evidence type="ECO:0000313" key="6">
    <source>
        <dbReference type="EMBL" id="KAE8279943.1"/>
    </source>
</evidence>
<evidence type="ECO:0000256" key="5">
    <source>
        <dbReference type="RuleBase" id="RU003452"/>
    </source>
</evidence>
<comment type="similarity">
    <text evidence="1 5">Belongs to the arylamine N-acetyltransferase family.</text>
</comment>
<dbReference type="Gene3D" id="3.30.2140.20">
    <property type="match status" value="1"/>
</dbReference>
<evidence type="ECO:0000256" key="3">
    <source>
        <dbReference type="ARBA" id="ARBA00022679"/>
    </source>
</evidence>
<dbReference type="Proteomes" id="UP000424527">
    <property type="component" value="Unassembled WGS sequence"/>
</dbReference>